<gene>
    <name evidence="1" type="ORF">JCM31447_28070</name>
</gene>
<proteinExistence type="predicted"/>
<keyword evidence="2" id="KW-1185">Reference proteome</keyword>
<dbReference type="KEGG" id="sbf:JCM31447_28070"/>
<protein>
    <submittedName>
        <fullName evidence="1">Uncharacterized protein</fullName>
    </submittedName>
</protein>
<accession>A0A4P2VLU3</accession>
<dbReference type="AlphaFoldDB" id="A0A4P2VLU3"/>
<sequence length="99" mass="11537">MKLFFKKILFYFCTFQFLNSYSAIGKDVDIKKVLMSSSMNELVILANINKDLLDLKFSNDPNGSLNKEIYYKISEQNEILKKISTTLLKIEQQNSENKL</sequence>
<evidence type="ECO:0000313" key="1">
    <source>
        <dbReference type="EMBL" id="BBH54343.1"/>
    </source>
</evidence>
<dbReference type="RefSeq" id="WP_130611915.1">
    <property type="nucleotide sequence ID" value="NZ_AP019368.1"/>
</dbReference>
<organism evidence="1 2">
    <name type="scientific">Fluviispira sanaruensis</name>
    <dbReference type="NCBI Taxonomy" id="2493639"/>
    <lineage>
        <taxon>Bacteria</taxon>
        <taxon>Pseudomonadati</taxon>
        <taxon>Bdellovibrionota</taxon>
        <taxon>Oligoflexia</taxon>
        <taxon>Silvanigrellales</taxon>
        <taxon>Silvanigrellaceae</taxon>
        <taxon>Fluviispira</taxon>
    </lineage>
</organism>
<reference evidence="1 2" key="1">
    <citation type="submission" date="2018-12" db="EMBL/GenBank/DDBJ databases">
        <title>Rubrispira sanarue gen. nov., sp., nov., a member of the order Silvanigrellales, isolated from a brackish lake in Hamamatsu Japan.</title>
        <authorList>
            <person name="Maejima Y."/>
            <person name="Iino T."/>
            <person name="Muraguchi Y."/>
            <person name="Fukuda K."/>
            <person name="Nojiri H."/>
            <person name="Ohkuma M."/>
            <person name="Moriuchi R."/>
            <person name="Dohra H."/>
            <person name="Kimbara K."/>
            <person name="Shintani M."/>
        </authorList>
    </citation>
    <scope>NUCLEOTIDE SEQUENCE [LARGE SCALE GENOMIC DNA]</scope>
    <source>
        <strain evidence="1 2">RF1110005</strain>
    </source>
</reference>
<evidence type="ECO:0000313" key="2">
    <source>
        <dbReference type="Proteomes" id="UP000291236"/>
    </source>
</evidence>
<dbReference type="EMBL" id="AP019368">
    <property type="protein sequence ID" value="BBH54343.1"/>
    <property type="molecule type" value="Genomic_DNA"/>
</dbReference>
<name>A0A4P2VLU3_FLUSA</name>
<dbReference type="Proteomes" id="UP000291236">
    <property type="component" value="Chromosome"/>
</dbReference>